<sequence>MVSDWLRASKCRAWRGRLSLNRARVVALAEVWMDPNRTHQSRVCQDVEGLPLTWHGIPLRFLRRSLGLGCYVPSTSDGFFIFERQSPSTSAVTRGKKRGRWKDISETKKRRSAPAYILDHHQSFSLSHWHHPTLVAQLSDADIRRTAQPPCRSRKRRGRPRPQSHPSACLYRSMDLHLTRPDNGSAA</sequence>
<keyword evidence="3" id="KW-1185">Reference proteome</keyword>
<name>A0AAN6TYF7_9PEZI</name>
<comment type="caution">
    <text evidence="2">The sequence shown here is derived from an EMBL/GenBank/DDBJ whole genome shotgun (WGS) entry which is preliminary data.</text>
</comment>
<organism evidence="2 3">
    <name type="scientific">Parathielavia appendiculata</name>
    <dbReference type="NCBI Taxonomy" id="2587402"/>
    <lineage>
        <taxon>Eukaryota</taxon>
        <taxon>Fungi</taxon>
        <taxon>Dikarya</taxon>
        <taxon>Ascomycota</taxon>
        <taxon>Pezizomycotina</taxon>
        <taxon>Sordariomycetes</taxon>
        <taxon>Sordariomycetidae</taxon>
        <taxon>Sordariales</taxon>
        <taxon>Chaetomiaceae</taxon>
        <taxon>Parathielavia</taxon>
    </lineage>
</organism>
<gene>
    <name evidence="2" type="ORF">N657DRAFT_504967</name>
</gene>
<evidence type="ECO:0000256" key="1">
    <source>
        <dbReference type="SAM" id="MobiDB-lite"/>
    </source>
</evidence>
<reference evidence="2" key="1">
    <citation type="journal article" date="2023" name="Mol. Phylogenet. Evol.">
        <title>Genome-scale phylogeny and comparative genomics of the fungal order Sordariales.</title>
        <authorList>
            <person name="Hensen N."/>
            <person name="Bonometti L."/>
            <person name="Westerberg I."/>
            <person name="Brannstrom I.O."/>
            <person name="Guillou S."/>
            <person name="Cros-Aarteil S."/>
            <person name="Calhoun S."/>
            <person name="Haridas S."/>
            <person name="Kuo A."/>
            <person name="Mondo S."/>
            <person name="Pangilinan J."/>
            <person name="Riley R."/>
            <person name="LaButti K."/>
            <person name="Andreopoulos B."/>
            <person name="Lipzen A."/>
            <person name="Chen C."/>
            <person name="Yan M."/>
            <person name="Daum C."/>
            <person name="Ng V."/>
            <person name="Clum A."/>
            <person name="Steindorff A."/>
            <person name="Ohm R.A."/>
            <person name="Martin F."/>
            <person name="Silar P."/>
            <person name="Natvig D.O."/>
            <person name="Lalanne C."/>
            <person name="Gautier V."/>
            <person name="Ament-Velasquez S.L."/>
            <person name="Kruys A."/>
            <person name="Hutchinson M.I."/>
            <person name="Powell A.J."/>
            <person name="Barry K."/>
            <person name="Miller A.N."/>
            <person name="Grigoriev I.V."/>
            <person name="Debuchy R."/>
            <person name="Gladieux P."/>
            <person name="Hiltunen Thoren M."/>
            <person name="Johannesson H."/>
        </authorList>
    </citation>
    <scope>NUCLEOTIDE SEQUENCE</scope>
    <source>
        <strain evidence="2">CBS 731.68</strain>
    </source>
</reference>
<proteinExistence type="predicted"/>
<accession>A0AAN6TYF7</accession>
<dbReference type="GeneID" id="87824465"/>
<dbReference type="EMBL" id="MU853231">
    <property type="protein sequence ID" value="KAK4122441.1"/>
    <property type="molecule type" value="Genomic_DNA"/>
</dbReference>
<protein>
    <submittedName>
        <fullName evidence="2">Uncharacterized protein</fullName>
    </submittedName>
</protein>
<dbReference type="AlphaFoldDB" id="A0AAN6TYF7"/>
<dbReference type="Proteomes" id="UP001302602">
    <property type="component" value="Unassembled WGS sequence"/>
</dbReference>
<evidence type="ECO:0000313" key="3">
    <source>
        <dbReference type="Proteomes" id="UP001302602"/>
    </source>
</evidence>
<reference evidence="2" key="2">
    <citation type="submission" date="2023-05" db="EMBL/GenBank/DDBJ databases">
        <authorList>
            <consortium name="Lawrence Berkeley National Laboratory"/>
            <person name="Steindorff A."/>
            <person name="Hensen N."/>
            <person name="Bonometti L."/>
            <person name="Westerberg I."/>
            <person name="Brannstrom I.O."/>
            <person name="Guillou S."/>
            <person name="Cros-Aarteil S."/>
            <person name="Calhoun S."/>
            <person name="Haridas S."/>
            <person name="Kuo A."/>
            <person name="Mondo S."/>
            <person name="Pangilinan J."/>
            <person name="Riley R."/>
            <person name="Labutti K."/>
            <person name="Andreopoulos B."/>
            <person name="Lipzen A."/>
            <person name="Chen C."/>
            <person name="Yanf M."/>
            <person name="Daum C."/>
            <person name="Ng V."/>
            <person name="Clum A."/>
            <person name="Ohm R."/>
            <person name="Martin F."/>
            <person name="Silar P."/>
            <person name="Natvig D."/>
            <person name="Lalanne C."/>
            <person name="Gautier V."/>
            <person name="Ament-Velasquez S.L."/>
            <person name="Kruys A."/>
            <person name="Hutchinson M.I."/>
            <person name="Powell A.J."/>
            <person name="Barry K."/>
            <person name="Miller A.N."/>
            <person name="Grigoriev I.V."/>
            <person name="Debuchy R."/>
            <person name="Gladieux P."/>
            <person name="Thoren M.H."/>
            <person name="Johannesson H."/>
        </authorList>
    </citation>
    <scope>NUCLEOTIDE SEQUENCE</scope>
    <source>
        <strain evidence="2">CBS 731.68</strain>
    </source>
</reference>
<evidence type="ECO:0000313" key="2">
    <source>
        <dbReference type="EMBL" id="KAK4122441.1"/>
    </source>
</evidence>
<dbReference type="RefSeq" id="XP_062646212.1">
    <property type="nucleotide sequence ID" value="XM_062787695.1"/>
</dbReference>
<feature type="region of interest" description="Disordered" evidence="1">
    <location>
        <begin position="141"/>
        <end position="167"/>
    </location>
</feature>
<feature type="compositionally biased region" description="Basic residues" evidence="1">
    <location>
        <begin position="152"/>
        <end position="162"/>
    </location>
</feature>